<dbReference type="GO" id="GO:0005524">
    <property type="term" value="F:ATP binding"/>
    <property type="evidence" value="ECO:0007669"/>
    <property type="project" value="InterPro"/>
</dbReference>
<dbReference type="SUPFAM" id="SSF56112">
    <property type="entry name" value="Protein kinase-like (PK-like)"/>
    <property type="match status" value="1"/>
</dbReference>
<dbReference type="CDD" id="cd14066">
    <property type="entry name" value="STKc_IRAK"/>
    <property type="match status" value="1"/>
</dbReference>
<evidence type="ECO:0000313" key="8">
    <source>
        <dbReference type="Proteomes" id="UP000197138"/>
    </source>
</evidence>
<dbReference type="Proteomes" id="UP000233551">
    <property type="component" value="Unassembled WGS sequence"/>
</dbReference>
<feature type="binding site" evidence="3">
    <location>
        <position position="240"/>
    </location>
    <ligand>
        <name>Mg(2+)</name>
        <dbReference type="ChEBI" id="CHEBI:18420"/>
    </ligand>
</feature>
<keyword evidence="9" id="KW-1185">Reference proteome</keyword>
<dbReference type="InterPro" id="IPR051824">
    <property type="entry name" value="LRR_Rcpt-Like_S/T_Kinase"/>
</dbReference>
<dbReference type="InterPro" id="IPR001245">
    <property type="entry name" value="Ser-Thr/Tyr_kinase_cat_dom"/>
</dbReference>
<organism evidence="6 8">
    <name type="scientific">Punica granatum</name>
    <name type="common">Pomegranate</name>
    <dbReference type="NCBI Taxonomy" id="22663"/>
    <lineage>
        <taxon>Eukaryota</taxon>
        <taxon>Viridiplantae</taxon>
        <taxon>Streptophyta</taxon>
        <taxon>Embryophyta</taxon>
        <taxon>Tracheophyta</taxon>
        <taxon>Spermatophyta</taxon>
        <taxon>Magnoliopsida</taxon>
        <taxon>eudicotyledons</taxon>
        <taxon>Gunneridae</taxon>
        <taxon>Pentapetalae</taxon>
        <taxon>rosids</taxon>
        <taxon>malvids</taxon>
        <taxon>Myrtales</taxon>
        <taxon>Lythraceae</taxon>
        <taxon>Punica</taxon>
    </lineage>
</organism>
<dbReference type="OrthoDB" id="4062651at2759"/>
<keyword evidence="4" id="KW-1133">Transmembrane helix</keyword>
<feature type="transmembrane region" description="Helical" evidence="4">
    <location>
        <begin position="6"/>
        <end position="31"/>
    </location>
</feature>
<comment type="caution">
    <text evidence="6">The sequence shown here is derived from an EMBL/GenBank/DDBJ whole genome shotgun (WGS) entry which is preliminary data.</text>
</comment>
<proteinExistence type="predicted"/>
<dbReference type="FunFam" id="3.30.200.20:FF:000745">
    <property type="entry name" value="Phytosulfokine receptor 2"/>
    <property type="match status" value="1"/>
</dbReference>
<dbReference type="SMART" id="SM00220">
    <property type="entry name" value="S_TKc"/>
    <property type="match status" value="1"/>
</dbReference>
<protein>
    <recommendedName>
        <fullName evidence="5">Protein kinase domain-containing protein</fullName>
    </recommendedName>
</protein>
<dbReference type="STRING" id="22663.A0A218VUM9"/>
<keyword evidence="4" id="KW-0812">Transmembrane</keyword>
<dbReference type="GeneID" id="116189124"/>
<reference evidence="7 9" key="3">
    <citation type="submission" date="2017-11" db="EMBL/GenBank/DDBJ databases">
        <title>De-novo sequencing of pomegranate (Punica granatum L.) genome.</title>
        <authorList>
            <person name="Akparov Z."/>
            <person name="Amiraslanov A."/>
            <person name="Hajiyeva S."/>
            <person name="Abbasov M."/>
            <person name="Kaur K."/>
            <person name="Hamwieh A."/>
            <person name="Solovyev V."/>
            <person name="Salamov A."/>
            <person name="Braich B."/>
            <person name="Kosarev P."/>
            <person name="Mahmoud A."/>
            <person name="Hajiyev E."/>
            <person name="Babayeva S."/>
            <person name="Izzatullayeva V."/>
            <person name="Mammadov A."/>
            <person name="Mammadov A."/>
            <person name="Sharifova S."/>
            <person name="Ojaghi J."/>
            <person name="Eynullazada K."/>
            <person name="Bayramov B."/>
            <person name="Abdulazimova A."/>
            <person name="Shahmuradov I."/>
        </authorList>
    </citation>
    <scope>NUCLEOTIDE SEQUENCE [LARGE SCALE GENOMIC DNA]</scope>
    <source>
        <strain evidence="7">AG2017</strain>
        <strain evidence="9">cv. AG2017</strain>
        <tissue evidence="7">Leaf</tissue>
    </source>
</reference>
<feature type="binding site" evidence="3">
    <location>
        <position position="227"/>
    </location>
    <ligand>
        <name>Mg(2+)</name>
        <dbReference type="ChEBI" id="CHEBI:18420"/>
    </ligand>
</feature>
<dbReference type="InterPro" id="IPR011009">
    <property type="entry name" value="Kinase-like_dom_sf"/>
</dbReference>
<name>A0A218VUM9_PUNGR</name>
<sequence length="391" mass="43222">MKSSVLQAVVAATASFSVVILIFICILLLCLSRRKTRPHHPAARGLQAPAATELSSITVDESASFDDSHPISMADLLVATKQFSPDLIVGDGGFGWVYKAHLSSGVTVAVKKLSPDAFQGFREFRAEMETLRKLQHPNIVKLLGYCVSNTDRVLVYEFIEKGSLDLWLHDTSMESDGATTWTSQAFEKFVPLSWATRVKIIQGVASGLAYLHGLPKPIIHRDIKASNVLLDRNFEAHIADFGLARRIDPSHTHVSTQVAGTMGYMPPEYKAGLTLATVMADVYSFGILMFEVATGQQPNLPIRMHDDKDSKEVLLIEWARSMLSKEKEMEMIDAAIPREGLYEAQVKEYFRVATLCTNECNKKRPSMTEVVDLLIRVSSSSTIRQDSDGSG</sequence>
<feature type="active site" description="Proton acceptor" evidence="2">
    <location>
        <position position="222"/>
    </location>
</feature>
<dbReference type="GO" id="GO:0046872">
    <property type="term" value="F:metal ion binding"/>
    <property type="evidence" value="ECO:0007669"/>
    <property type="project" value="UniProtKB-KW"/>
</dbReference>
<evidence type="ECO:0000256" key="3">
    <source>
        <dbReference type="PIRSR" id="PIRSR000615-3"/>
    </source>
</evidence>
<keyword evidence="3" id="KW-0460">Magnesium</keyword>
<dbReference type="Gene3D" id="3.30.200.20">
    <property type="entry name" value="Phosphorylase Kinase, domain 1"/>
    <property type="match status" value="1"/>
</dbReference>
<dbReference type="InterPro" id="IPR000719">
    <property type="entry name" value="Prot_kinase_dom"/>
</dbReference>
<comment type="subcellular location">
    <subcellularLocation>
        <location evidence="1">Membrane</location>
        <topology evidence="1">Single-pass type I membrane protein</topology>
    </subcellularLocation>
</comment>
<evidence type="ECO:0000256" key="4">
    <source>
        <dbReference type="SAM" id="Phobius"/>
    </source>
</evidence>
<evidence type="ECO:0000313" key="6">
    <source>
        <dbReference type="EMBL" id="OWM63979.1"/>
    </source>
</evidence>
<keyword evidence="4" id="KW-0472">Membrane</keyword>
<dbReference type="InterPro" id="IPR008271">
    <property type="entry name" value="Ser/Thr_kinase_AS"/>
</dbReference>
<dbReference type="EMBL" id="MTKT01005822">
    <property type="protein sequence ID" value="OWM63979.1"/>
    <property type="molecule type" value="Genomic_DNA"/>
</dbReference>
<dbReference type="AlphaFoldDB" id="A0A218VUM9"/>
<feature type="domain" description="Protein kinase" evidence="5">
    <location>
        <begin position="83"/>
        <end position="377"/>
    </location>
</feature>
<dbReference type="Proteomes" id="UP000197138">
    <property type="component" value="Unassembled WGS sequence"/>
</dbReference>
<dbReference type="PANTHER" id="PTHR48006">
    <property type="entry name" value="LEUCINE-RICH REPEAT-CONTAINING PROTEIN DDB_G0281931-RELATED"/>
    <property type="match status" value="1"/>
</dbReference>
<evidence type="ECO:0000259" key="5">
    <source>
        <dbReference type="PROSITE" id="PS50011"/>
    </source>
</evidence>
<dbReference type="PROSITE" id="PS00108">
    <property type="entry name" value="PROTEIN_KINASE_ST"/>
    <property type="match status" value="1"/>
</dbReference>
<reference evidence="8" key="1">
    <citation type="journal article" date="2017" name="Plant J.">
        <title>The pomegranate (Punica granatum L.) genome and the genomics of punicalagin biosynthesis.</title>
        <authorList>
            <person name="Qin G."/>
            <person name="Xu C."/>
            <person name="Ming R."/>
            <person name="Tang H."/>
            <person name="Guyot R."/>
            <person name="Kramer E.M."/>
            <person name="Hu Y."/>
            <person name="Yi X."/>
            <person name="Qi Y."/>
            <person name="Xu X."/>
            <person name="Gao Z."/>
            <person name="Pan H."/>
            <person name="Jian J."/>
            <person name="Tian Y."/>
            <person name="Yue Z."/>
            <person name="Xu Y."/>
        </authorList>
    </citation>
    <scope>NUCLEOTIDE SEQUENCE [LARGE SCALE GENOMIC DNA]</scope>
    <source>
        <strain evidence="8">cv. Dabenzi</strain>
    </source>
</reference>
<keyword evidence="3" id="KW-0479">Metal-binding</keyword>
<gene>
    <name evidence="6" type="ORF">CDL15_Pgr012020</name>
    <name evidence="7" type="ORF">CRG98_007582</name>
</gene>
<dbReference type="Gene3D" id="1.10.510.10">
    <property type="entry name" value="Transferase(Phosphotransferase) domain 1"/>
    <property type="match status" value="1"/>
</dbReference>
<evidence type="ECO:0000256" key="2">
    <source>
        <dbReference type="PIRSR" id="PIRSR000615-1"/>
    </source>
</evidence>
<accession>A0A218VUM9</accession>
<reference evidence="6" key="2">
    <citation type="submission" date="2017-06" db="EMBL/GenBank/DDBJ databases">
        <title>The pomegranate genome and the genomics of punicalagin biosynthesis.</title>
        <authorList>
            <person name="Xu C."/>
        </authorList>
    </citation>
    <scope>NUCLEOTIDE SEQUENCE [LARGE SCALE GENOMIC DNA]</scope>
    <source>
        <tissue evidence="6">Fresh leaf</tissue>
    </source>
</reference>
<evidence type="ECO:0000256" key="1">
    <source>
        <dbReference type="ARBA" id="ARBA00004479"/>
    </source>
</evidence>
<dbReference type="PANTHER" id="PTHR48006:SF47">
    <property type="entry name" value="PHYTOSULFOKINE RECEPTOR 2-LIKE"/>
    <property type="match status" value="1"/>
</dbReference>
<evidence type="ECO:0000313" key="7">
    <source>
        <dbReference type="EMBL" id="PKI72036.1"/>
    </source>
</evidence>
<dbReference type="FunFam" id="1.10.510.10:FF:001077">
    <property type="entry name" value="Phytosulfokine receptor 2"/>
    <property type="match status" value="1"/>
</dbReference>
<dbReference type="EMBL" id="PGOL01000343">
    <property type="protein sequence ID" value="PKI72036.1"/>
    <property type="molecule type" value="Genomic_DNA"/>
</dbReference>
<dbReference type="Pfam" id="PF07714">
    <property type="entry name" value="PK_Tyr_Ser-Thr"/>
    <property type="match status" value="1"/>
</dbReference>
<dbReference type="GO" id="GO:0016020">
    <property type="term" value="C:membrane"/>
    <property type="evidence" value="ECO:0007669"/>
    <property type="project" value="UniProtKB-SubCell"/>
</dbReference>
<dbReference type="GO" id="GO:0004672">
    <property type="term" value="F:protein kinase activity"/>
    <property type="evidence" value="ECO:0007669"/>
    <property type="project" value="InterPro"/>
</dbReference>
<dbReference type="PROSITE" id="PS50011">
    <property type="entry name" value="PROTEIN_KINASE_DOM"/>
    <property type="match status" value="1"/>
</dbReference>
<evidence type="ECO:0000313" key="9">
    <source>
        <dbReference type="Proteomes" id="UP000233551"/>
    </source>
</evidence>